<reference evidence="2" key="2">
    <citation type="submission" date="2016-05" db="EMBL/GenBank/DDBJ databases">
        <title>Comparative analysis highlights variable genome content of wheat rusts and divergence of the mating loci.</title>
        <authorList>
            <person name="Cuomo C.A."/>
            <person name="Bakkeren G."/>
            <person name="Szabo L."/>
            <person name="Khalil H."/>
            <person name="Joly D."/>
            <person name="Goldberg J."/>
            <person name="Young S."/>
            <person name="Zeng Q."/>
            <person name="Fellers J."/>
        </authorList>
    </citation>
    <scope>NUCLEOTIDE SEQUENCE [LARGE SCALE GENOMIC DNA]</scope>
    <source>
        <strain evidence="2">1-1 BBBD Race 1</strain>
    </source>
</reference>
<feature type="compositionally biased region" description="Pro residues" evidence="1">
    <location>
        <begin position="420"/>
        <end position="434"/>
    </location>
</feature>
<dbReference type="EnsemblFungi" id="PTTG_04901-t43_1">
    <property type="protein sequence ID" value="PTTG_04901-t43_1-p1"/>
    <property type="gene ID" value="PTTG_04901"/>
</dbReference>
<evidence type="ECO:0000313" key="2">
    <source>
        <dbReference type="EMBL" id="OAV95857.1"/>
    </source>
</evidence>
<feature type="compositionally biased region" description="Polar residues" evidence="1">
    <location>
        <begin position="435"/>
        <end position="451"/>
    </location>
</feature>
<keyword evidence="4" id="KW-1185">Reference proteome</keyword>
<reference evidence="3 4" key="3">
    <citation type="journal article" date="2017" name="G3 (Bethesda)">
        <title>Comparative analysis highlights variable genome content of wheat rusts and divergence of the mating loci.</title>
        <authorList>
            <person name="Cuomo C.A."/>
            <person name="Bakkeren G."/>
            <person name="Khalil H.B."/>
            <person name="Panwar V."/>
            <person name="Joly D."/>
            <person name="Linning R."/>
            <person name="Sakthikumar S."/>
            <person name="Song X."/>
            <person name="Adiconis X."/>
            <person name="Fan L."/>
            <person name="Goldberg J.M."/>
            <person name="Levin J.Z."/>
            <person name="Young S."/>
            <person name="Zeng Q."/>
            <person name="Anikster Y."/>
            <person name="Bruce M."/>
            <person name="Wang M."/>
            <person name="Yin C."/>
            <person name="McCallum B."/>
            <person name="Szabo L.J."/>
            <person name="Hulbert S."/>
            <person name="Chen X."/>
            <person name="Fellers J.P."/>
        </authorList>
    </citation>
    <scope>NUCLEOTIDE SEQUENCE</scope>
    <source>
        <strain evidence="4">Isolate 1-1 / race 1 (BBBD)</strain>
        <strain evidence="3">isolate 1-1 / race 1 (BBBD)</strain>
    </source>
</reference>
<feature type="region of interest" description="Disordered" evidence="1">
    <location>
        <begin position="90"/>
        <end position="129"/>
    </location>
</feature>
<proteinExistence type="predicted"/>
<sequence length="527" mass="56431">MAKAAKGANSAVGTLRDVTELGKGIETATTAGVDSADLFKDIQTSSSLGLFIENPNLNKTDTFTSISRQKALKTQSTTAVQENSLVDKVSGAGNSEKFNPNTVEGTKTAEAVPKEGSPEINPSEVNKEVPKEAPNELGAASGEVTQVKDASLSKAELANGAAEEHGIIKPLSEYSASFIRQEELNQLMTNQMLLHISKYSTGALQEWAKTNEYVLEAIQWEKSETRLGHFLSKFIVPKWRAKFPGPLAPGEVRELTNGQKLSKGWMKLWKGQFGDQQGVRRGIENSLKFIAALPFYPLTFMGEIVGKVRGMYNVKFLNWLKLNAPDNIRATIPNFAMEGEKANPFLMPSEAITRSSTNPQTLETAQTIGHPAAASHTVTNTAASHPETGNLLEADMKVPPLKDFGNQIDSSHLAIIDQPQPIPLPSSGFEPPPSIGSSTHIESPSLNTASHADSEPALVNTGTETKSTPLEANTIGSSTHTESPSLNTASHADSEPALVNTGTETKSTPLEANLHTEPPPLEPAGLQ</sequence>
<reference evidence="3" key="4">
    <citation type="submission" date="2025-05" db="UniProtKB">
        <authorList>
            <consortium name="EnsemblFungi"/>
        </authorList>
    </citation>
    <scope>IDENTIFICATION</scope>
    <source>
        <strain evidence="3">isolate 1-1 / race 1 (BBBD)</strain>
    </source>
</reference>
<gene>
    <name evidence="2" type="ORF">PTTG_04901</name>
</gene>
<evidence type="ECO:0000313" key="4">
    <source>
        <dbReference type="Proteomes" id="UP000005240"/>
    </source>
</evidence>
<reference evidence="2" key="1">
    <citation type="submission" date="2009-11" db="EMBL/GenBank/DDBJ databases">
        <authorList>
            <consortium name="The Broad Institute Genome Sequencing Platform"/>
            <person name="Ward D."/>
            <person name="Feldgarden M."/>
            <person name="Earl A."/>
            <person name="Young S.K."/>
            <person name="Zeng Q."/>
            <person name="Koehrsen M."/>
            <person name="Alvarado L."/>
            <person name="Berlin A."/>
            <person name="Bochicchio J."/>
            <person name="Borenstein D."/>
            <person name="Chapman S.B."/>
            <person name="Chen Z."/>
            <person name="Engels R."/>
            <person name="Freedman E."/>
            <person name="Gellesch M."/>
            <person name="Goldberg J."/>
            <person name="Griggs A."/>
            <person name="Gujja S."/>
            <person name="Heilman E."/>
            <person name="Heiman D."/>
            <person name="Hepburn T."/>
            <person name="Howarth C."/>
            <person name="Jen D."/>
            <person name="Larson L."/>
            <person name="Lewis B."/>
            <person name="Mehta T."/>
            <person name="Park D."/>
            <person name="Pearson M."/>
            <person name="Roberts A."/>
            <person name="Saif S."/>
            <person name="Shea T."/>
            <person name="Shenoy N."/>
            <person name="Sisk P."/>
            <person name="Stolte C."/>
            <person name="Sykes S."/>
            <person name="Thomson T."/>
            <person name="Walk T."/>
            <person name="White J."/>
            <person name="Yandava C."/>
            <person name="Izard J."/>
            <person name="Baranova O.V."/>
            <person name="Blanton J.M."/>
            <person name="Tanner A.C."/>
            <person name="Dewhirst F.E."/>
            <person name="Haas B."/>
            <person name="Nusbaum C."/>
            <person name="Birren B."/>
        </authorList>
    </citation>
    <scope>NUCLEOTIDE SEQUENCE [LARGE SCALE GENOMIC DNA]</scope>
    <source>
        <strain evidence="2">1-1 BBBD Race 1</strain>
    </source>
</reference>
<feature type="compositionally biased region" description="Polar residues" evidence="1">
    <location>
        <begin position="500"/>
        <end position="510"/>
    </location>
</feature>
<dbReference type="OrthoDB" id="2507690at2759"/>
<feature type="region of interest" description="Disordered" evidence="1">
    <location>
        <begin position="418"/>
        <end position="527"/>
    </location>
</feature>
<organism evidence="2">
    <name type="scientific">Puccinia triticina (isolate 1-1 / race 1 (BBBD))</name>
    <name type="common">Brown leaf rust fungus</name>
    <dbReference type="NCBI Taxonomy" id="630390"/>
    <lineage>
        <taxon>Eukaryota</taxon>
        <taxon>Fungi</taxon>
        <taxon>Dikarya</taxon>
        <taxon>Basidiomycota</taxon>
        <taxon>Pucciniomycotina</taxon>
        <taxon>Pucciniomycetes</taxon>
        <taxon>Pucciniales</taxon>
        <taxon>Pucciniaceae</taxon>
        <taxon>Puccinia</taxon>
    </lineage>
</organism>
<dbReference type="VEuPathDB" id="FungiDB:PTTG_04901"/>
<evidence type="ECO:0000256" key="1">
    <source>
        <dbReference type="SAM" id="MobiDB-lite"/>
    </source>
</evidence>
<dbReference type="EMBL" id="ADAS02000025">
    <property type="protein sequence ID" value="OAV95857.1"/>
    <property type="molecule type" value="Genomic_DNA"/>
</dbReference>
<protein>
    <submittedName>
        <fullName evidence="2 3">Uncharacterized protein</fullName>
    </submittedName>
</protein>
<feature type="compositionally biased region" description="Polar residues" evidence="1">
    <location>
        <begin position="460"/>
        <end position="491"/>
    </location>
</feature>
<name>A0A180GSS5_PUCT1</name>
<feature type="compositionally biased region" description="Polar residues" evidence="1">
    <location>
        <begin position="92"/>
        <end position="105"/>
    </location>
</feature>
<evidence type="ECO:0000313" key="3">
    <source>
        <dbReference type="EnsemblFungi" id="PTTG_04901-t43_1-p1"/>
    </source>
</evidence>
<accession>A0A180GSS5</accession>
<dbReference type="Proteomes" id="UP000005240">
    <property type="component" value="Unassembled WGS sequence"/>
</dbReference>
<dbReference type="AlphaFoldDB" id="A0A180GSS5"/>
<feature type="compositionally biased region" description="Pro residues" evidence="1">
    <location>
        <begin position="517"/>
        <end position="527"/>
    </location>
</feature>